<keyword evidence="3" id="KW-0546">Nucleotide metabolism</keyword>
<name>A0A417Z4S1_9MICO</name>
<reference evidence="4 5" key="1">
    <citation type="submission" date="2018-08" db="EMBL/GenBank/DDBJ databases">
        <title>Whole genome sequence analysis of Dermacoccus abyssi bacteria isolated from Deep Mariana trench Micromonospora spp reveals genes involved in the environmental adaptation and production of secondary metabolites.</title>
        <authorList>
            <person name="Abdel-Mageed W.M."/>
            <person name="Lehri B."/>
            <person name="Nouioui I."/>
            <person name="Goodfellow I."/>
            <person name="Jaspars M."/>
            <person name="Karlyshev A."/>
        </authorList>
    </citation>
    <scope>NUCLEOTIDE SEQUENCE [LARGE SCALE GENOMIC DNA]</scope>
    <source>
        <strain evidence="4 5">MT1.1</strain>
    </source>
</reference>
<dbReference type="Pfam" id="PF02545">
    <property type="entry name" value="Maf"/>
    <property type="match status" value="1"/>
</dbReference>
<evidence type="ECO:0000256" key="3">
    <source>
        <dbReference type="HAMAP-Rule" id="MF_00528"/>
    </source>
</evidence>
<sequence length="220" mass="23052">MTQLVLASQSPARLATLRSAGVEPYVLVSEVDEDAALAAACEAHGELAPEDVALLLANAKAQAVASRLAAGEVPDDAPDDALVLGCDSVLEFDGQTLGKPLDADDATARWRAMRGKSATLYTGHWVIDDRADGTGATFGAVSGTGVHFAEITDAEIEAYVATGEPLFVAGAFTIDGLAGPYIERIEGDPHTVVGIGLPLLREMFAEIGVEWHTLWNRPRG</sequence>
<feature type="active site" description="Proton acceptor" evidence="3">
    <location>
        <position position="87"/>
    </location>
</feature>
<comment type="similarity">
    <text evidence="3">Belongs to the Maf family.</text>
</comment>
<dbReference type="PIRSF" id="PIRSF006305">
    <property type="entry name" value="Maf"/>
    <property type="match status" value="1"/>
</dbReference>
<dbReference type="PANTHER" id="PTHR43213:SF5">
    <property type="entry name" value="BIFUNCTIONAL DTTP_UTP PYROPHOSPHATASE_METHYLTRANSFERASE PROTEIN-RELATED"/>
    <property type="match status" value="1"/>
</dbReference>
<dbReference type="Proteomes" id="UP000285376">
    <property type="component" value="Unassembled WGS sequence"/>
</dbReference>
<dbReference type="NCBIfam" id="TIGR00172">
    <property type="entry name" value="maf"/>
    <property type="match status" value="1"/>
</dbReference>
<dbReference type="EC" id="3.6.1.9" evidence="3"/>
<dbReference type="HAMAP" id="MF_00528">
    <property type="entry name" value="Maf"/>
    <property type="match status" value="1"/>
</dbReference>
<dbReference type="RefSeq" id="WP_118913631.1">
    <property type="nucleotide sequence ID" value="NZ_CBCRVH010000005.1"/>
</dbReference>
<comment type="catalytic activity">
    <reaction evidence="3">
        <text>a ribonucleoside 5'-triphosphate + H2O = a ribonucleoside 5'-phosphate + diphosphate + H(+)</text>
        <dbReference type="Rhea" id="RHEA:23996"/>
        <dbReference type="ChEBI" id="CHEBI:15377"/>
        <dbReference type="ChEBI" id="CHEBI:15378"/>
        <dbReference type="ChEBI" id="CHEBI:33019"/>
        <dbReference type="ChEBI" id="CHEBI:58043"/>
        <dbReference type="ChEBI" id="CHEBI:61557"/>
        <dbReference type="EC" id="3.6.1.9"/>
    </reaction>
</comment>
<dbReference type="PANTHER" id="PTHR43213">
    <property type="entry name" value="BIFUNCTIONAL DTTP/UTP PYROPHOSPHATASE/METHYLTRANSFERASE PROTEIN-RELATED"/>
    <property type="match status" value="1"/>
</dbReference>
<keyword evidence="2 3" id="KW-0378">Hydrolase</keyword>
<dbReference type="GO" id="GO:0009117">
    <property type="term" value="P:nucleotide metabolic process"/>
    <property type="evidence" value="ECO:0007669"/>
    <property type="project" value="UniProtKB-KW"/>
</dbReference>
<dbReference type="InterPro" id="IPR029001">
    <property type="entry name" value="ITPase-like_fam"/>
</dbReference>
<comment type="subcellular location">
    <subcellularLocation>
        <location evidence="3">Cytoplasm</location>
    </subcellularLocation>
</comment>
<dbReference type="SUPFAM" id="SSF52972">
    <property type="entry name" value="ITPase-like"/>
    <property type="match status" value="1"/>
</dbReference>
<protein>
    <recommendedName>
        <fullName evidence="3">Nucleoside triphosphate pyrophosphatase</fullName>
        <ecNumber evidence="3">3.6.1.9</ecNumber>
    </recommendedName>
    <alternativeName>
        <fullName evidence="3">Nucleotide pyrophosphatase</fullName>
        <shortName evidence="3">Nucleotide PPase</shortName>
    </alternativeName>
</protein>
<accession>A0A417Z4S1</accession>
<evidence type="ECO:0000313" key="4">
    <source>
        <dbReference type="EMBL" id="RHW45313.1"/>
    </source>
</evidence>
<dbReference type="CDD" id="cd00555">
    <property type="entry name" value="Maf"/>
    <property type="match status" value="1"/>
</dbReference>
<comment type="catalytic activity">
    <reaction evidence="3">
        <text>a 2'-deoxyribonucleoside 5'-triphosphate + H2O = a 2'-deoxyribonucleoside 5'-phosphate + diphosphate + H(+)</text>
        <dbReference type="Rhea" id="RHEA:44644"/>
        <dbReference type="ChEBI" id="CHEBI:15377"/>
        <dbReference type="ChEBI" id="CHEBI:15378"/>
        <dbReference type="ChEBI" id="CHEBI:33019"/>
        <dbReference type="ChEBI" id="CHEBI:61560"/>
        <dbReference type="ChEBI" id="CHEBI:65317"/>
        <dbReference type="EC" id="3.6.1.9"/>
    </reaction>
</comment>
<evidence type="ECO:0000313" key="5">
    <source>
        <dbReference type="Proteomes" id="UP000285376"/>
    </source>
</evidence>
<dbReference type="Gene3D" id="3.90.950.10">
    <property type="match status" value="1"/>
</dbReference>
<dbReference type="GO" id="GO:0047429">
    <property type="term" value="F:nucleoside triphosphate diphosphatase activity"/>
    <property type="evidence" value="ECO:0007669"/>
    <property type="project" value="UniProtKB-EC"/>
</dbReference>
<comment type="caution">
    <text evidence="4">The sequence shown here is derived from an EMBL/GenBank/DDBJ whole genome shotgun (WGS) entry which is preliminary data.</text>
</comment>
<evidence type="ECO:0000256" key="1">
    <source>
        <dbReference type="ARBA" id="ARBA00001968"/>
    </source>
</evidence>
<keyword evidence="3" id="KW-0963">Cytoplasm</keyword>
<dbReference type="AlphaFoldDB" id="A0A417Z4S1"/>
<comment type="caution">
    <text evidence="3">Lacks conserved residue(s) required for the propagation of feature annotation.</text>
</comment>
<comment type="function">
    <text evidence="3">Nucleoside triphosphate pyrophosphatase. May have a dual role in cell division arrest and in preventing the incorporation of modified nucleotides into cellular nucleic acids.</text>
</comment>
<dbReference type="InterPro" id="IPR003697">
    <property type="entry name" value="Maf-like"/>
</dbReference>
<dbReference type="EMBL" id="QWLM01000010">
    <property type="protein sequence ID" value="RHW45313.1"/>
    <property type="molecule type" value="Genomic_DNA"/>
</dbReference>
<dbReference type="GO" id="GO:0005737">
    <property type="term" value="C:cytoplasm"/>
    <property type="evidence" value="ECO:0007669"/>
    <property type="project" value="UniProtKB-SubCell"/>
</dbReference>
<organism evidence="4 5">
    <name type="scientific">Dermacoccus abyssi</name>
    <dbReference type="NCBI Taxonomy" id="322596"/>
    <lineage>
        <taxon>Bacteria</taxon>
        <taxon>Bacillati</taxon>
        <taxon>Actinomycetota</taxon>
        <taxon>Actinomycetes</taxon>
        <taxon>Micrococcales</taxon>
        <taxon>Dermacoccaceae</taxon>
        <taxon>Dermacoccus</taxon>
    </lineage>
</organism>
<gene>
    <name evidence="4" type="ORF">D1832_09355</name>
</gene>
<comment type="cofactor">
    <cofactor evidence="1 3">
        <name>a divalent metal cation</name>
        <dbReference type="ChEBI" id="CHEBI:60240"/>
    </cofactor>
</comment>
<proteinExistence type="inferred from homology"/>
<evidence type="ECO:0000256" key="2">
    <source>
        <dbReference type="ARBA" id="ARBA00022801"/>
    </source>
</evidence>